<evidence type="ECO:0000256" key="1">
    <source>
        <dbReference type="ARBA" id="ARBA00001933"/>
    </source>
</evidence>
<evidence type="ECO:0000259" key="14">
    <source>
        <dbReference type="SMART" id="SM01119"/>
    </source>
</evidence>
<evidence type="ECO:0000256" key="4">
    <source>
        <dbReference type="ARBA" id="ARBA00022575"/>
    </source>
</evidence>
<dbReference type="RefSeq" id="XP_007732240.1">
    <property type="nucleotide sequence ID" value="XM_007734050.1"/>
</dbReference>
<evidence type="ECO:0000256" key="13">
    <source>
        <dbReference type="ARBA" id="ARBA00075219"/>
    </source>
</evidence>
<dbReference type="InterPro" id="IPR029066">
    <property type="entry name" value="PLP-binding_barrel"/>
</dbReference>
<dbReference type="SUPFAM" id="SSF51419">
    <property type="entry name" value="PLP-binding barrel"/>
    <property type="match status" value="1"/>
</dbReference>
<dbReference type="GeneID" id="19168040"/>
<accession>W9YCJ3</accession>
<keyword evidence="6" id="KW-0862">Zinc</keyword>
<dbReference type="SMART" id="SM01119">
    <property type="entry name" value="D-ser_dehydrat"/>
    <property type="match status" value="1"/>
</dbReference>
<sequence>MDFSLQHHKSFIGRAASELPTPSLVIKRSVLDTNITRLHDDVARLNIAFRPHVKTLKVFVMPSVLWYTLLTFLFKSIEVTRKMLQNGKHRKIVASTVAEIRGVLPLAEEGLLDECLYGLPVCPSALPQLHSLSQHVGIALMIDNEQHIHVVEDFRRRSPSASIPWKVFIKIDVGSHRAGVQTKIPRLHDLVRRAEASDSVEVVGFYCHAGHSYACRTQEDAEGVLREEISGCLEGASLIGGQRPIVISVGATPTAHVVQSLQATLPSHVSLELHAGNFPTNDLQQVSTGLVKLTDQAVRICVEVCSVYPERNEVLVNAGVIALSREASEYPGFGMIADHPGWFVVRLSQEHGILGHPGDVAINDGPGEKASADSFFVGQKLFVYCQHTCITAAAFHVYYIVGDDDVVEDTWVPWKGW</sequence>
<dbReference type="Pfam" id="PF01168">
    <property type="entry name" value="Ala_racemase_N"/>
    <property type="match status" value="1"/>
</dbReference>
<feature type="domain" description="D-serine dehydratase-like" evidence="14">
    <location>
        <begin position="297"/>
        <end position="402"/>
    </location>
</feature>
<dbReference type="GO" id="GO:0036088">
    <property type="term" value="P:D-serine catabolic process"/>
    <property type="evidence" value="ECO:0007669"/>
    <property type="project" value="TreeGrafter"/>
</dbReference>
<dbReference type="InterPro" id="IPR001608">
    <property type="entry name" value="Ala_racemase_N"/>
</dbReference>
<comment type="function">
    <text evidence="10">Catalyzes the conversion of D-serine to pyruvate and ammonia. May play a role in D-serine detoxification.</text>
</comment>
<comment type="similarity">
    <text evidence="3">Belongs to the DSD1 family.</text>
</comment>
<evidence type="ECO:0000256" key="5">
    <source>
        <dbReference type="ARBA" id="ARBA00022723"/>
    </source>
</evidence>
<evidence type="ECO:0000256" key="8">
    <source>
        <dbReference type="ARBA" id="ARBA00023239"/>
    </source>
</evidence>
<dbReference type="HOGENOM" id="CLU_031639_0_0_1"/>
<keyword evidence="7" id="KW-0663">Pyridoxal phosphate</keyword>
<dbReference type="FunFam" id="3.20.20.10:FF:000016">
    <property type="entry name" value="D-serine dehydratase"/>
    <property type="match status" value="1"/>
</dbReference>
<dbReference type="Proteomes" id="UP000019478">
    <property type="component" value="Unassembled WGS sequence"/>
</dbReference>
<dbReference type="EMBL" id="AMGY01000003">
    <property type="protein sequence ID" value="EXJ86961.1"/>
    <property type="molecule type" value="Genomic_DNA"/>
</dbReference>
<evidence type="ECO:0000256" key="6">
    <source>
        <dbReference type="ARBA" id="ARBA00022833"/>
    </source>
</evidence>
<dbReference type="InterPro" id="IPR042208">
    <property type="entry name" value="D-ser_dehydrat-like_sf"/>
</dbReference>
<comment type="cofactor">
    <cofactor evidence="1">
        <name>pyridoxal 5'-phosphate</name>
        <dbReference type="ChEBI" id="CHEBI:597326"/>
    </cofactor>
</comment>
<comment type="caution">
    <text evidence="15">The sequence shown here is derived from an EMBL/GenBank/DDBJ whole genome shotgun (WGS) entry which is preliminary data.</text>
</comment>
<evidence type="ECO:0000256" key="10">
    <source>
        <dbReference type="ARBA" id="ARBA00055764"/>
    </source>
</evidence>
<evidence type="ECO:0000256" key="12">
    <source>
        <dbReference type="ARBA" id="ARBA00069616"/>
    </source>
</evidence>
<dbReference type="PANTHER" id="PTHR28004">
    <property type="entry name" value="ZGC:162816-RELATED"/>
    <property type="match status" value="1"/>
</dbReference>
<dbReference type="PANTHER" id="PTHR28004:SF2">
    <property type="entry name" value="D-SERINE DEHYDRATASE"/>
    <property type="match status" value="1"/>
</dbReference>
<dbReference type="OrthoDB" id="20198at2759"/>
<evidence type="ECO:0000313" key="16">
    <source>
        <dbReference type="Proteomes" id="UP000019478"/>
    </source>
</evidence>
<evidence type="ECO:0000313" key="15">
    <source>
        <dbReference type="EMBL" id="EXJ86961.1"/>
    </source>
</evidence>
<dbReference type="InterPro" id="IPR051466">
    <property type="entry name" value="D-amino_acid_metab_enzyme"/>
</dbReference>
<gene>
    <name evidence="15" type="ORF">A1O3_03915</name>
</gene>
<dbReference type="Gene3D" id="2.40.37.20">
    <property type="entry name" value="D-serine dehydratase-like domain"/>
    <property type="match status" value="1"/>
</dbReference>
<comment type="cofactor">
    <cofactor evidence="2">
        <name>Zn(2+)</name>
        <dbReference type="ChEBI" id="CHEBI:29105"/>
    </cofactor>
</comment>
<dbReference type="GO" id="GO:0008721">
    <property type="term" value="F:D-serine ammonia-lyase activity"/>
    <property type="evidence" value="ECO:0007669"/>
    <property type="project" value="UniProtKB-EC"/>
</dbReference>
<keyword evidence="5" id="KW-0479">Metal-binding</keyword>
<dbReference type="AlphaFoldDB" id="W9YCJ3"/>
<dbReference type="EC" id="4.3.1.18" evidence="11"/>
<evidence type="ECO:0000256" key="9">
    <source>
        <dbReference type="ARBA" id="ARBA00051198"/>
    </source>
</evidence>
<organism evidence="15 16">
    <name type="scientific">Capronia epimyces CBS 606.96</name>
    <dbReference type="NCBI Taxonomy" id="1182542"/>
    <lineage>
        <taxon>Eukaryota</taxon>
        <taxon>Fungi</taxon>
        <taxon>Dikarya</taxon>
        <taxon>Ascomycota</taxon>
        <taxon>Pezizomycotina</taxon>
        <taxon>Eurotiomycetes</taxon>
        <taxon>Chaetothyriomycetidae</taxon>
        <taxon>Chaetothyriales</taxon>
        <taxon>Herpotrichiellaceae</taxon>
        <taxon>Capronia</taxon>
    </lineage>
</organism>
<dbReference type="Pfam" id="PF14031">
    <property type="entry name" value="D-ser_dehydrat"/>
    <property type="match status" value="1"/>
</dbReference>
<keyword evidence="4" id="KW-0216">Detoxification</keyword>
<evidence type="ECO:0000256" key="7">
    <source>
        <dbReference type="ARBA" id="ARBA00022898"/>
    </source>
</evidence>
<keyword evidence="16" id="KW-1185">Reference proteome</keyword>
<evidence type="ECO:0000256" key="2">
    <source>
        <dbReference type="ARBA" id="ARBA00001947"/>
    </source>
</evidence>
<dbReference type="InterPro" id="IPR026956">
    <property type="entry name" value="D-ser_dehydrat-like_dom"/>
</dbReference>
<dbReference type="eggNOG" id="ENOG502QRZ0">
    <property type="taxonomic scope" value="Eukaryota"/>
</dbReference>
<reference evidence="15 16" key="1">
    <citation type="submission" date="2013-03" db="EMBL/GenBank/DDBJ databases">
        <title>The Genome Sequence of Capronia epimyces CBS 606.96.</title>
        <authorList>
            <consortium name="The Broad Institute Genomics Platform"/>
            <person name="Cuomo C."/>
            <person name="de Hoog S."/>
            <person name="Gorbushina A."/>
            <person name="Walker B."/>
            <person name="Young S.K."/>
            <person name="Zeng Q."/>
            <person name="Gargeya S."/>
            <person name="Fitzgerald M."/>
            <person name="Haas B."/>
            <person name="Abouelleil A."/>
            <person name="Allen A.W."/>
            <person name="Alvarado L."/>
            <person name="Arachchi H.M."/>
            <person name="Berlin A.M."/>
            <person name="Chapman S.B."/>
            <person name="Gainer-Dewar J."/>
            <person name="Goldberg J."/>
            <person name="Griggs A."/>
            <person name="Gujja S."/>
            <person name="Hansen M."/>
            <person name="Howarth C."/>
            <person name="Imamovic A."/>
            <person name="Ireland A."/>
            <person name="Larimer J."/>
            <person name="McCowan C."/>
            <person name="Murphy C."/>
            <person name="Pearson M."/>
            <person name="Poon T.W."/>
            <person name="Priest M."/>
            <person name="Roberts A."/>
            <person name="Saif S."/>
            <person name="Shea T."/>
            <person name="Sisk P."/>
            <person name="Sykes S."/>
            <person name="Wortman J."/>
            <person name="Nusbaum C."/>
            <person name="Birren B."/>
        </authorList>
    </citation>
    <scope>NUCLEOTIDE SEQUENCE [LARGE SCALE GENOMIC DNA]</scope>
    <source>
        <strain evidence="15 16">CBS 606.96</strain>
    </source>
</reference>
<comment type="catalytic activity">
    <reaction evidence="9">
        <text>D-serine = pyruvate + NH4(+)</text>
        <dbReference type="Rhea" id="RHEA:13977"/>
        <dbReference type="ChEBI" id="CHEBI:15361"/>
        <dbReference type="ChEBI" id="CHEBI:28938"/>
        <dbReference type="ChEBI" id="CHEBI:35247"/>
        <dbReference type="EC" id="4.3.1.18"/>
    </reaction>
    <physiologicalReaction direction="left-to-right" evidence="9">
        <dbReference type="Rhea" id="RHEA:13978"/>
    </physiologicalReaction>
</comment>
<dbReference type="STRING" id="1182542.W9YCJ3"/>
<proteinExistence type="inferred from homology"/>
<dbReference type="Gene3D" id="3.20.20.10">
    <property type="entry name" value="Alanine racemase"/>
    <property type="match status" value="1"/>
</dbReference>
<dbReference type="GO" id="GO:0009636">
    <property type="term" value="P:response to toxic substance"/>
    <property type="evidence" value="ECO:0007669"/>
    <property type="project" value="UniProtKB-KW"/>
</dbReference>
<evidence type="ECO:0000256" key="11">
    <source>
        <dbReference type="ARBA" id="ARBA00066349"/>
    </source>
</evidence>
<evidence type="ECO:0000256" key="3">
    <source>
        <dbReference type="ARBA" id="ARBA00005323"/>
    </source>
</evidence>
<keyword evidence="8" id="KW-0456">Lyase</keyword>
<dbReference type="GO" id="GO:0046872">
    <property type="term" value="F:metal ion binding"/>
    <property type="evidence" value="ECO:0007669"/>
    <property type="project" value="UniProtKB-KW"/>
</dbReference>
<protein>
    <recommendedName>
        <fullName evidence="12">D-serine dehydratase</fullName>
        <ecNumber evidence="11">4.3.1.18</ecNumber>
    </recommendedName>
    <alternativeName>
        <fullName evidence="13">D-serine deaminase</fullName>
    </alternativeName>
</protein>
<name>W9YCJ3_9EURO</name>